<evidence type="ECO:0000313" key="2">
    <source>
        <dbReference type="EMBL" id="CAF2160243.1"/>
    </source>
</evidence>
<dbReference type="Proteomes" id="UP000663887">
    <property type="component" value="Unassembled WGS sequence"/>
</dbReference>
<accession>A0A820HU73</accession>
<dbReference type="EMBL" id="CAJOBF010011109">
    <property type="protein sequence ID" value="CAF4301493.1"/>
    <property type="molecule type" value="Genomic_DNA"/>
</dbReference>
<sequence length="218" mass="24319">MLFRFLSFASPPHLPKGLLEPSIFKSTAKSNVESKRPNSSNERQLISDSGDENSSFKVENSDMKDSNSFYRMIAPLNGSKLGQKKQVLSSNVEVVDQNSKKENLNGQGMGTNSDLDQSQIEEELVLETDKVGEFNNSLIESQTVIEGVNKDFNKDRSTEKYSSTVFKDENESVSSHALISSTISVCTEYSSPKFDEHKGRCLKFNSIEMKCELCVDGF</sequence>
<gene>
    <name evidence="3" type="ORF">UXM345_LOCUS33439</name>
    <name evidence="2" type="ORF">XDN619_LOCUS30353</name>
</gene>
<name>A0A820HU73_9BILA</name>
<feature type="non-terminal residue" evidence="3">
    <location>
        <position position="218"/>
    </location>
</feature>
<evidence type="ECO:0000313" key="4">
    <source>
        <dbReference type="Proteomes" id="UP000663842"/>
    </source>
</evidence>
<protein>
    <submittedName>
        <fullName evidence="3">Uncharacterized protein</fullName>
    </submittedName>
</protein>
<dbReference type="EMBL" id="CAJNRG010014960">
    <property type="protein sequence ID" value="CAF2160243.1"/>
    <property type="molecule type" value="Genomic_DNA"/>
</dbReference>
<reference evidence="3" key="1">
    <citation type="submission" date="2021-02" db="EMBL/GenBank/DDBJ databases">
        <authorList>
            <person name="Nowell W R."/>
        </authorList>
    </citation>
    <scope>NUCLEOTIDE SEQUENCE</scope>
</reference>
<evidence type="ECO:0000256" key="1">
    <source>
        <dbReference type="SAM" id="MobiDB-lite"/>
    </source>
</evidence>
<organism evidence="3 4">
    <name type="scientific">Rotaria magnacalcarata</name>
    <dbReference type="NCBI Taxonomy" id="392030"/>
    <lineage>
        <taxon>Eukaryota</taxon>
        <taxon>Metazoa</taxon>
        <taxon>Spiralia</taxon>
        <taxon>Gnathifera</taxon>
        <taxon>Rotifera</taxon>
        <taxon>Eurotatoria</taxon>
        <taxon>Bdelloidea</taxon>
        <taxon>Philodinida</taxon>
        <taxon>Philodinidae</taxon>
        <taxon>Rotaria</taxon>
    </lineage>
</organism>
<evidence type="ECO:0000313" key="3">
    <source>
        <dbReference type="EMBL" id="CAF4301493.1"/>
    </source>
</evidence>
<dbReference type="AlphaFoldDB" id="A0A820HU73"/>
<feature type="region of interest" description="Disordered" evidence="1">
    <location>
        <begin position="29"/>
        <end position="61"/>
    </location>
</feature>
<feature type="compositionally biased region" description="Polar residues" evidence="1">
    <location>
        <begin position="29"/>
        <end position="58"/>
    </location>
</feature>
<comment type="caution">
    <text evidence="3">The sequence shown here is derived from an EMBL/GenBank/DDBJ whole genome shotgun (WGS) entry which is preliminary data.</text>
</comment>
<proteinExistence type="predicted"/>
<dbReference type="Proteomes" id="UP000663842">
    <property type="component" value="Unassembled WGS sequence"/>
</dbReference>